<evidence type="ECO:0000313" key="3">
    <source>
        <dbReference type="Proteomes" id="UP000184076"/>
    </source>
</evidence>
<evidence type="ECO:0000259" key="1">
    <source>
        <dbReference type="Pfam" id="PF18765"/>
    </source>
</evidence>
<dbReference type="CDD" id="cd05403">
    <property type="entry name" value="NT_KNTase_like"/>
    <property type="match status" value="1"/>
</dbReference>
<evidence type="ECO:0000313" key="2">
    <source>
        <dbReference type="EMBL" id="SHF22699.1"/>
    </source>
</evidence>
<reference evidence="3" key="1">
    <citation type="submission" date="2016-11" db="EMBL/GenBank/DDBJ databases">
        <authorList>
            <person name="Varghese N."/>
            <person name="Submissions S."/>
        </authorList>
    </citation>
    <scope>NUCLEOTIDE SEQUENCE [LARGE SCALE GENOMIC DNA]</scope>
    <source>
        <strain evidence="3">DSM 9756</strain>
    </source>
</reference>
<protein>
    <submittedName>
        <fullName evidence="2">Predicted nucleotidyltransferase</fullName>
    </submittedName>
</protein>
<name>A0A1M4ZXC2_9BACT</name>
<dbReference type="OrthoDB" id="5471052at2"/>
<keyword evidence="2" id="KW-0808">Transferase</keyword>
<dbReference type="SUPFAM" id="SSF81301">
    <property type="entry name" value="Nucleotidyltransferase"/>
    <property type="match status" value="1"/>
</dbReference>
<accession>A0A1M4ZXC2</accession>
<dbReference type="Pfam" id="PF18765">
    <property type="entry name" value="Polbeta"/>
    <property type="match status" value="1"/>
</dbReference>
<dbReference type="Gene3D" id="3.30.460.10">
    <property type="entry name" value="Beta Polymerase, domain 2"/>
    <property type="match status" value="1"/>
</dbReference>
<dbReference type="InterPro" id="IPR052930">
    <property type="entry name" value="TA_antitoxin_MntA"/>
</dbReference>
<feature type="domain" description="Polymerase beta nucleotidyltransferase" evidence="1">
    <location>
        <begin position="21"/>
        <end position="121"/>
    </location>
</feature>
<dbReference type="RefSeq" id="WP_073038438.1">
    <property type="nucleotide sequence ID" value="NZ_FQVB01000013.1"/>
</dbReference>
<dbReference type="STRING" id="1121391.SAMN02745206_01566"/>
<proteinExistence type="predicted"/>
<keyword evidence="3" id="KW-1185">Reference proteome</keyword>
<dbReference type="EMBL" id="FQVB01000013">
    <property type="protein sequence ID" value="SHF22699.1"/>
    <property type="molecule type" value="Genomic_DNA"/>
</dbReference>
<dbReference type="PANTHER" id="PTHR43852">
    <property type="entry name" value="NUCLEOTIDYLTRANSFERASE"/>
    <property type="match status" value="1"/>
</dbReference>
<organism evidence="2 3">
    <name type="scientific">Desulfacinum infernum DSM 9756</name>
    <dbReference type="NCBI Taxonomy" id="1121391"/>
    <lineage>
        <taxon>Bacteria</taxon>
        <taxon>Pseudomonadati</taxon>
        <taxon>Thermodesulfobacteriota</taxon>
        <taxon>Syntrophobacteria</taxon>
        <taxon>Syntrophobacterales</taxon>
        <taxon>Syntrophobacteraceae</taxon>
        <taxon>Desulfacinum</taxon>
    </lineage>
</organism>
<dbReference type="Proteomes" id="UP000184076">
    <property type="component" value="Unassembled WGS sequence"/>
</dbReference>
<dbReference type="InterPro" id="IPR041633">
    <property type="entry name" value="Polbeta"/>
</dbReference>
<sequence>MTEQSPNQDRRNTTIRDRLERIAQRFAVADIYAFGSRAEAAVRQLDAQEPDPSFGTSTSDLDIGVRPFPGVRLSAQGRVELTIELEDLFGVPRVDLVVLPEAEPYLALDVVRGELLYTADPDEEARYQLYVLRRAADLAPFKKERIRMILEEGAR</sequence>
<gene>
    <name evidence="2" type="ORF">SAMN02745206_01566</name>
</gene>
<dbReference type="InterPro" id="IPR043519">
    <property type="entry name" value="NT_sf"/>
</dbReference>
<dbReference type="PANTHER" id="PTHR43852:SF3">
    <property type="entry name" value="NUCLEOTIDYLTRANSFERASE"/>
    <property type="match status" value="1"/>
</dbReference>
<dbReference type="GO" id="GO:0016740">
    <property type="term" value="F:transferase activity"/>
    <property type="evidence" value="ECO:0007669"/>
    <property type="project" value="UniProtKB-KW"/>
</dbReference>
<dbReference type="AlphaFoldDB" id="A0A1M4ZXC2"/>